<dbReference type="eggNOG" id="ENOG502S9TP">
    <property type="taxonomic scope" value="Eukaryota"/>
</dbReference>
<dbReference type="STRING" id="4577.A0A1D6DZ73"/>
<feature type="chain" id="PRO_5010803433" evidence="3">
    <location>
        <begin position="28"/>
        <end position="270"/>
    </location>
</feature>
<dbReference type="AlphaFoldDB" id="A0A1D6DZ73"/>
<feature type="region of interest" description="Disordered" evidence="1">
    <location>
        <begin position="67"/>
        <end position="98"/>
    </location>
</feature>
<keyword evidence="3" id="KW-0732">Signal</keyword>
<feature type="transmembrane region" description="Helical" evidence="2">
    <location>
        <begin position="106"/>
        <end position="130"/>
    </location>
</feature>
<evidence type="ECO:0000256" key="2">
    <source>
        <dbReference type="SAM" id="Phobius"/>
    </source>
</evidence>
<evidence type="ECO:0000256" key="3">
    <source>
        <dbReference type="SAM" id="SignalP"/>
    </source>
</evidence>
<keyword evidence="2" id="KW-0812">Transmembrane</keyword>
<protein>
    <submittedName>
        <fullName evidence="4">OSJNBa0058K23.15-like protein</fullName>
    </submittedName>
</protein>
<keyword evidence="2" id="KW-0472">Membrane</keyword>
<name>A0A1D6DZ73_MAIZE</name>
<sequence>MASKRLLLAALCVVAAALLAVRSEAHGLEDFASSDATPEMQTFFKPEAAALPEALDASSMPAATMAAKPEATSIPTTTTGTTAAAAGTSAAAGTTAASPPRRSVSVAAGVACGVAAVAVVGIAAAVAYVVRGRRSREVQLGSSPTHLIGDAKSLFHEVVMLDSLHTTIHGVPVVCSTGNSGPYNDTVVNATSWVTTFAATTVTVNRDFPGILTFNNRVRIKRRASSSPHCTFCRTLYPIVDVARATSNSYAAASCAFDTFDPVRGSRVKA</sequence>
<dbReference type="EMBL" id="CM007648">
    <property type="protein sequence ID" value="ONM13826.1"/>
    <property type="molecule type" value="Genomic_DNA"/>
</dbReference>
<feature type="compositionally biased region" description="Low complexity" evidence="1">
    <location>
        <begin position="71"/>
        <end position="98"/>
    </location>
</feature>
<dbReference type="InParanoid" id="A0A1D6DZ73"/>
<reference evidence="4" key="1">
    <citation type="submission" date="2015-12" db="EMBL/GenBank/DDBJ databases">
        <title>Update maize B73 reference genome by single molecule sequencing technologies.</title>
        <authorList>
            <consortium name="Maize Genome Sequencing Project"/>
            <person name="Ware D."/>
        </authorList>
    </citation>
    <scope>NUCLEOTIDE SEQUENCE [LARGE SCALE GENOMIC DNA]</scope>
    <source>
        <tissue evidence="4">Seedling</tissue>
    </source>
</reference>
<dbReference type="SUPFAM" id="SSF52743">
    <property type="entry name" value="Subtilisin-like"/>
    <property type="match status" value="1"/>
</dbReference>
<dbReference type="PaxDb" id="4577-GRMZM2G107711_P01"/>
<keyword evidence="2" id="KW-1133">Transmembrane helix</keyword>
<dbReference type="GO" id="GO:0004252">
    <property type="term" value="F:serine-type endopeptidase activity"/>
    <property type="evidence" value="ECO:0007669"/>
    <property type="project" value="InterPro"/>
</dbReference>
<evidence type="ECO:0000313" key="4">
    <source>
        <dbReference type="EMBL" id="ONM13826.1"/>
    </source>
</evidence>
<dbReference type="Gene3D" id="3.40.50.200">
    <property type="entry name" value="Peptidase S8/S53 domain"/>
    <property type="match status" value="1"/>
</dbReference>
<dbReference type="Gene3D" id="3.50.30.30">
    <property type="match status" value="1"/>
</dbReference>
<accession>A0A1D6DZ73</accession>
<proteinExistence type="predicted"/>
<evidence type="ECO:0000256" key="1">
    <source>
        <dbReference type="SAM" id="MobiDB-lite"/>
    </source>
</evidence>
<gene>
    <name evidence="4" type="ORF">ZEAMMB73_Zm00001d002278</name>
</gene>
<dbReference type="FunCoup" id="A0A1D6DZ73">
    <property type="interactions" value="299"/>
</dbReference>
<organism evidence="4">
    <name type="scientific">Zea mays</name>
    <name type="common">Maize</name>
    <dbReference type="NCBI Taxonomy" id="4577"/>
    <lineage>
        <taxon>Eukaryota</taxon>
        <taxon>Viridiplantae</taxon>
        <taxon>Streptophyta</taxon>
        <taxon>Embryophyta</taxon>
        <taxon>Tracheophyta</taxon>
        <taxon>Spermatophyta</taxon>
        <taxon>Magnoliopsida</taxon>
        <taxon>Liliopsida</taxon>
        <taxon>Poales</taxon>
        <taxon>Poaceae</taxon>
        <taxon>PACMAD clade</taxon>
        <taxon>Panicoideae</taxon>
        <taxon>Andropogonodae</taxon>
        <taxon>Andropogoneae</taxon>
        <taxon>Tripsacinae</taxon>
        <taxon>Zea</taxon>
    </lineage>
</organism>
<feature type="signal peptide" evidence="3">
    <location>
        <begin position="1"/>
        <end position="27"/>
    </location>
</feature>
<dbReference type="GO" id="GO:0006508">
    <property type="term" value="P:proteolysis"/>
    <property type="evidence" value="ECO:0007669"/>
    <property type="project" value="InterPro"/>
</dbReference>
<dbReference type="InterPro" id="IPR036852">
    <property type="entry name" value="Peptidase_S8/S53_dom_sf"/>
</dbReference>